<dbReference type="GO" id="GO:0016887">
    <property type="term" value="F:ATP hydrolysis activity"/>
    <property type="evidence" value="ECO:0007669"/>
    <property type="project" value="InterPro"/>
</dbReference>
<dbReference type="InterPro" id="IPR021886">
    <property type="entry name" value="MgsA_C"/>
</dbReference>
<sequence>MDLFEQANLERMERSAPLAARMRPRTLDEFVGQEHIVGPGRLLRRAIEADQLSSLIFYGPPGTGKTTLARVIANTTRAHFIAINAVLAGVKEIREAIEEAQNRARLYGQRTILFVDEVHRFNKAQQDALLPWVENGTVIFIGATTENPYFEVNKALVSRSRIFQLTPLTKDDLRKIVHQALTDPERGYGRLNVTIDEDALEHLVEVANGDARAVLNALELAVETTGTGSPESGLHTPVPNLRITLPIAEESIQRRAVLYDKEGDYHFDTISAFIKSLRGSDPDAALYWMAKMVYAGESPRFIFRRMLIFAGEDVGMADPNAIQVVNACAQAFEQVGMPEGRFHLALAALYLATAKKSNTTFAFFDALEQVTKETDSGVPNHLKDASRDKEGFGHGEGYLYPHAYRDHWVAQQYLPTSLQGKVFYQPSDQGYEATIRAEVARRREAQLAAMLDVEATRGEILTHSPDDPARERWLQRTISGAGERLARIRDRVLDAARLSRHSVVLDLKAGSGLLTWEAVRRTPEGGVYALARNRRDAEALRQIAERLPLIERPVVMEGQLEELPLFFALQSRENAAGNAQPPVAMASLRFDAIVGYNALLDEKDKRGACRLLVELLAPHGVISLAERIPRATQRLYALFEPDILASDRMERWRQAEEAIYADADDPLVNWDEQTLQATFQEMGLKVSLQLETEESETLITPAMVQRWFTPNVSGRPAYVDRLAAMLSSDEITQIRELFERQLVGQVVPWRSRIAFVVARRANE</sequence>
<dbReference type="GO" id="GO:0006261">
    <property type="term" value="P:DNA-templated DNA replication"/>
    <property type="evidence" value="ECO:0007669"/>
    <property type="project" value="TreeGrafter"/>
</dbReference>
<dbReference type="CDD" id="cd00009">
    <property type="entry name" value="AAA"/>
    <property type="match status" value="1"/>
</dbReference>
<evidence type="ECO:0000313" key="9">
    <source>
        <dbReference type="EMBL" id="HDX30111.1"/>
    </source>
</evidence>
<evidence type="ECO:0000256" key="5">
    <source>
        <dbReference type="ARBA" id="ARBA00022741"/>
    </source>
</evidence>
<dbReference type="SMART" id="SM00382">
    <property type="entry name" value="AAA"/>
    <property type="match status" value="1"/>
</dbReference>
<dbReference type="SUPFAM" id="SSF53335">
    <property type="entry name" value="S-adenosyl-L-methionine-dependent methyltransferases"/>
    <property type="match status" value="1"/>
</dbReference>
<evidence type="ECO:0000256" key="2">
    <source>
        <dbReference type="ARBA" id="ARBA00008959"/>
    </source>
</evidence>
<dbReference type="SUPFAM" id="SSF52540">
    <property type="entry name" value="P-loop containing nucleoside triphosphate hydrolases"/>
    <property type="match status" value="1"/>
</dbReference>
<organism evidence="9">
    <name type="scientific">Caldilinea aerophila</name>
    <dbReference type="NCBI Taxonomy" id="133453"/>
    <lineage>
        <taxon>Bacteria</taxon>
        <taxon>Bacillati</taxon>
        <taxon>Chloroflexota</taxon>
        <taxon>Caldilineae</taxon>
        <taxon>Caldilineales</taxon>
        <taxon>Caldilineaceae</taxon>
        <taxon>Caldilinea</taxon>
    </lineage>
</organism>
<accession>A0A7C1FRZ1</accession>
<dbReference type="PANTHER" id="PTHR13779">
    <property type="entry name" value="WERNER HELICASE-INTERACTING PROTEIN 1 FAMILY MEMBER"/>
    <property type="match status" value="1"/>
</dbReference>
<dbReference type="Gene3D" id="3.40.50.300">
    <property type="entry name" value="P-loop containing nucleotide triphosphate hydrolases"/>
    <property type="match status" value="1"/>
</dbReference>
<dbReference type="InterPro" id="IPR029063">
    <property type="entry name" value="SAM-dependent_MTases_sf"/>
</dbReference>
<dbReference type="GO" id="GO:0000731">
    <property type="term" value="P:DNA synthesis involved in DNA repair"/>
    <property type="evidence" value="ECO:0007669"/>
    <property type="project" value="TreeGrafter"/>
</dbReference>
<dbReference type="EMBL" id="DSMG01000016">
    <property type="protein sequence ID" value="HDX30111.1"/>
    <property type="molecule type" value="Genomic_DNA"/>
</dbReference>
<comment type="similarity">
    <text evidence="2">Belongs to the AAA ATPase family. RarA/MGS1/WRNIP1 subfamily.</text>
</comment>
<reference evidence="9" key="1">
    <citation type="journal article" date="2020" name="mSystems">
        <title>Genome- and Community-Level Interaction Insights into Carbon Utilization and Element Cycling Functions of Hydrothermarchaeota in Hydrothermal Sediment.</title>
        <authorList>
            <person name="Zhou Z."/>
            <person name="Liu Y."/>
            <person name="Xu W."/>
            <person name="Pan J."/>
            <person name="Luo Z.H."/>
            <person name="Li M."/>
        </authorList>
    </citation>
    <scope>NUCLEOTIDE SEQUENCE [LARGE SCALE GENOMIC DNA]</scope>
    <source>
        <strain evidence="9">SpSt-289</strain>
    </source>
</reference>
<dbReference type="CDD" id="cd18139">
    <property type="entry name" value="HLD_clamp_RarA"/>
    <property type="match status" value="1"/>
</dbReference>
<dbReference type="InterPro" id="IPR003593">
    <property type="entry name" value="AAA+_ATPase"/>
</dbReference>
<comment type="caution">
    <text evidence="9">The sequence shown here is derived from an EMBL/GenBank/DDBJ whole genome shotgun (WGS) entry which is preliminary data.</text>
</comment>
<feature type="coiled-coil region" evidence="7">
    <location>
        <begin position="83"/>
        <end position="110"/>
    </location>
</feature>
<dbReference type="InterPro" id="IPR032423">
    <property type="entry name" value="AAA_assoc_2"/>
</dbReference>
<dbReference type="Gene3D" id="1.10.8.60">
    <property type="match status" value="1"/>
</dbReference>
<dbReference type="SUPFAM" id="SSF48019">
    <property type="entry name" value="post-AAA+ oligomerization domain-like"/>
    <property type="match status" value="1"/>
</dbReference>
<dbReference type="InterPro" id="IPR051314">
    <property type="entry name" value="AAA_ATPase_RarA/MGS1/WRNIP1"/>
</dbReference>
<keyword evidence="7" id="KW-0175">Coiled coil</keyword>
<dbReference type="FunFam" id="1.20.272.10:FF:000001">
    <property type="entry name" value="Putative AAA family ATPase"/>
    <property type="match status" value="1"/>
</dbReference>
<keyword evidence="5" id="KW-0547">Nucleotide-binding</keyword>
<evidence type="ECO:0000256" key="6">
    <source>
        <dbReference type="ARBA" id="ARBA00022840"/>
    </source>
</evidence>
<dbReference type="FunFam" id="3.40.50.300:FF:000137">
    <property type="entry name" value="Replication-associated recombination protein A"/>
    <property type="match status" value="1"/>
</dbReference>
<name>A0A7C1FRZ1_9CHLR</name>
<dbReference type="GO" id="GO:0003677">
    <property type="term" value="F:DNA binding"/>
    <property type="evidence" value="ECO:0007669"/>
    <property type="project" value="InterPro"/>
</dbReference>
<gene>
    <name evidence="9" type="ORF">ENQ20_01305</name>
</gene>
<dbReference type="Gene3D" id="3.40.50.150">
    <property type="entry name" value="Vaccinia Virus protein VP39"/>
    <property type="match status" value="1"/>
</dbReference>
<feature type="domain" description="AAA+ ATPase" evidence="8">
    <location>
        <begin position="51"/>
        <end position="172"/>
    </location>
</feature>
<evidence type="ECO:0000256" key="4">
    <source>
        <dbReference type="ARBA" id="ARBA00022705"/>
    </source>
</evidence>
<comment type="function">
    <text evidence="1">DNA-dependent ATPase that plays important roles in cellular responses to stalled DNA replication processes.</text>
</comment>
<protein>
    <recommendedName>
        <fullName evidence="3">Replication-associated recombination protein A</fullName>
    </recommendedName>
</protein>
<proteinExistence type="inferred from homology"/>
<dbReference type="InterPro" id="IPR003959">
    <property type="entry name" value="ATPase_AAA_core"/>
</dbReference>
<dbReference type="AlphaFoldDB" id="A0A7C1FRZ1"/>
<evidence type="ECO:0000259" key="8">
    <source>
        <dbReference type="SMART" id="SM00382"/>
    </source>
</evidence>
<dbReference type="GO" id="GO:0005524">
    <property type="term" value="F:ATP binding"/>
    <property type="evidence" value="ECO:0007669"/>
    <property type="project" value="UniProtKB-KW"/>
</dbReference>
<evidence type="ECO:0000256" key="3">
    <source>
        <dbReference type="ARBA" id="ARBA00020776"/>
    </source>
</evidence>
<dbReference type="InterPro" id="IPR008921">
    <property type="entry name" value="DNA_pol3_clamp-load_cplx_C"/>
</dbReference>
<dbReference type="Pfam" id="PF00004">
    <property type="entry name" value="AAA"/>
    <property type="match status" value="1"/>
</dbReference>
<evidence type="ECO:0000256" key="7">
    <source>
        <dbReference type="SAM" id="Coils"/>
    </source>
</evidence>
<dbReference type="GO" id="GO:0017116">
    <property type="term" value="F:single-stranded DNA helicase activity"/>
    <property type="evidence" value="ECO:0007669"/>
    <property type="project" value="TreeGrafter"/>
</dbReference>
<dbReference type="FunFam" id="1.10.8.60:FF:000029">
    <property type="entry name" value="Replication-associated recombination protein A"/>
    <property type="match status" value="1"/>
</dbReference>
<keyword evidence="6" id="KW-0067">ATP-binding</keyword>
<dbReference type="Pfam" id="PF12002">
    <property type="entry name" value="MgsA_C"/>
    <property type="match status" value="1"/>
</dbReference>
<dbReference type="Pfam" id="PF16193">
    <property type="entry name" value="AAA_assoc_2"/>
    <property type="match status" value="1"/>
</dbReference>
<dbReference type="NCBIfam" id="NF009883">
    <property type="entry name" value="PRK13341.1-4"/>
    <property type="match status" value="1"/>
</dbReference>
<dbReference type="Gene3D" id="1.20.272.10">
    <property type="match status" value="1"/>
</dbReference>
<evidence type="ECO:0000256" key="1">
    <source>
        <dbReference type="ARBA" id="ARBA00002393"/>
    </source>
</evidence>
<keyword evidence="4" id="KW-0235">DNA replication</keyword>
<dbReference type="InterPro" id="IPR027417">
    <property type="entry name" value="P-loop_NTPase"/>
</dbReference>
<dbReference type="PANTHER" id="PTHR13779:SF7">
    <property type="entry name" value="ATPASE WRNIP1"/>
    <property type="match status" value="1"/>
</dbReference>
<dbReference type="GO" id="GO:0008047">
    <property type="term" value="F:enzyme activator activity"/>
    <property type="evidence" value="ECO:0007669"/>
    <property type="project" value="TreeGrafter"/>
</dbReference>
<dbReference type="NCBIfam" id="NF009881">
    <property type="entry name" value="PRK13341.1-2"/>
    <property type="match status" value="1"/>
</dbReference>
<dbReference type="Gene3D" id="1.10.3710.10">
    <property type="entry name" value="DNA polymerase III clamp loader subunits, C-terminal domain"/>
    <property type="match status" value="1"/>
</dbReference>